<dbReference type="EMBL" id="JAPCHY010000013">
    <property type="protein sequence ID" value="MCW4473743.1"/>
    <property type="molecule type" value="Genomic_DNA"/>
</dbReference>
<name>A0ABT3JZ57_9XANT</name>
<feature type="transmembrane region" description="Helical" evidence="1">
    <location>
        <begin position="6"/>
        <end position="23"/>
    </location>
</feature>
<evidence type="ECO:0008006" key="4">
    <source>
        <dbReference type="Google" id="ProtNLM"/>
    </source>
</evidence>
<dbReference type="Gene3D" id="3.40.50.880">
    <property type="match status" value="1"/>
</dbReference>
<accession>A0ABT3JZ57</accession>
<comment type="caution">
    <text evidence="2">The sequence shown here is derived from an EMBL/GenBank/DDBJ whole genome shotgun (WGS) entry which is preliminary data.</text>
</comment>
<proteinExistence type="predicted"/>
<keyword evidence="1" id="KW-1133">Transmembrane helix</keyword>
<evidence type="ECO:0000313" key="2">
    <source>
        <dbReference type="EMBL" id="MCW4473743.1"/>
    </source>
</evidence>
<dbReference type="InterPro" id="IPR029062">
    <property type="entry name" value="Class_I_gatase-like"/>
</dbReference>
<evidence type="ECO:0000256" key="1">
    <source>
        <dbReference type="SAM" id="Phobius"/>
    </source>
</evidence>
<sequence length="591" mass="61763">MTIAQLPAAILVLAVLLGSLRWLRQPAQRRAPWRLALLLVLQAGAGALLYLGLHPPQRPAPAVEYALIGPGADADAIDAARVRGQRLLRLPEAPAVADAQPVVDLATALRRHPQLATAQLIGDGLPTRDRDIAGLALDYRAPALRGLVELQPPHAVAPGNRFAVGGRVQGIDDAQLALLDPAGRVVDSTGAGARGYFRLHGSARGAGRTLFQLRLHDAAQAPVETVPVPVQVVDAAAPRLWLLGSAPNPETKYLQRWAQDAGLSVHSQVGTGGGIVLGDAPRAVTAATLARTDLLLLDERSLAALGAGQRATLRQAIEQGLGVLVRLSAAPDAGARAALAQLGLPVRGNAQVRVISMESGKTDPQRLAALRGPRARAGNAETAPALERLQLDSADAATVPLLHDAAGNALGHWRALGQGRVGLLAVSDSFRLVLGGRDDLHATLWSEALATLARPRDDDAGTLQPLERAWAGERTVLCGVEDGATLAAPDNSLSTLRADPAAPGCAALWPALAGWQVRDDGSAFFVFDPSSAATLHRADTARATAALAQRATASPATAPGVPGRRWPWLLAFALVAGLLWWLERRRPANPV</sequence>
<reference evidence="2 3" key="1">
    <citation type="submission" date="2022-10" db="EMBL/GenBank/DDBJ databases">
        <title>Xanthomonas sp. H13-6.</title>
        <authorList>
            <person name="Liu X."/>
            <person name="Deng Z."/>
            <person name="Jiang Y."/>
            <person name="Yu T."/>
            <person name="Ai J."/>
        </authorList>
    </citation>
    <scope>NUCLEOTIDE SEQUENCE [LARGE SCALE GENOMIC DNA]</scope>
    <source>
        <strain evidence="2 3">H13-6</strain>
    </source>
</reference>
<dbReference type="RefSeq" id="WP_265128729.1">
    <property type="nucleotide sequence ID" value="NZ_JAPCHY010000013.1"/>
</dbReference>
<feature type="transmembrane region" description="Helical" evidence="1">
    <location>
        <begin position="35"/>
        <end position="53"/>
    </location>
</feature>
<keyword evidence="3" id="KW-1185">Reference proteome</keyword>
<protein>
    <recommendedName>
        <fullName evidence="4">Carboxypeptidase regulatory-like domain-containing protein</fullName>
    </recommendedName>
</protein>
<keyword evidence="1" id="KW-0812">Transmembrane</keyword>
<evidence type="ECO:0000313" key="3">
    <source>
        <dbReference type="Proteomes" id="UP001209922"/>
    </source>
</evidence>
<keyword evidence="1" id="KW-0472">Membrane</keyword>
<dbReference type="Proteomes" id="UP001209922">
    <property type="component" value="Unassembled WGS sequence"/>
</dbReference>
<gene>
    <name evidence="2" type="ORF">OK345_14680</name>
</gene>
<organism evidence="2 3">
    <name type="scientific">Xanthomonas chitinilytica</name>
    <dbReference type="NCBI Taxonomy" id="2989819"/>
    <lineage>
        <taxon>Bacteria</taxon>
        <taxon>Pseudomonadati</taxon>
        <taxon>Pseudomonadota</taxon>
        <taxon>Gammaproteobacteria</taxon>
        <taxon>Lysobacterales</taxon>
        <taxon>Lysobacteraceae</taxon>
        <taxon>Xanthomonas</taxon>
    </lineage>
</organism>